<comment type="caution">
    <text evidence="2">The sequence shown here is derived from an EMBL/GenBank/DDBJ whole genome shotgun (WGS) entry which is preliminary data.</text>
</comment>
<reference evidence="2 3" key="1">
    <citation type="submission" date="2014-11" db="EMBL/GenBank/DDBJ databases">
        <title>Whole genome shotgun sequence of Sphingomonas parapaucimobilis NBRC 15100.</title>
        <authorList>
            <person name="Katano-Makiyama Y."/>
            <person name="Hosoyama A."/>
            <person name="Hashimoto M."/>
            <person name="Hosoyama Y."/>
            <person name="Noguchi M."/>
            <person name="Numata M."/>
            <person name="Tsuchikane K."/>
            <person name="Hirakata S."/>
            <person name="Uohara A."/>
            <person name="Shimodaira J."/>
            <person name="Ohji S."/>
            <person name="Ichikawa N."/>
            <person name="Kimura A."/>
            <person name="Yamazoe A."/>
            <person name="Fujita N."/>
        </authorList>
    </citation>
    <scope>NUCLEOTIDE SEQUENCE [LARGE SCALE GENOMIC DNA]</scope>
    <source>
        <strain evidence="2 3">NBRC 15100</strain>
    </source>
</reference>
<keyword evidence="3" id="KW-1185">Reference proteome</keyword>
<gene>
    <name evidence="2" type="ORF">SP5_030_00520</name>
</gene>
<proteinExistence type="predicted"/>
<dbReference type="PROSITE" id="PS50943">
    <property type="entry name" value="HTH_CROC1"/>
    <property type="match status" value="1"/>
</dbReference>
<name>A0A0A1W642_9SPHN</name>
<dbReference type="SMART" id="SM00530">
    <property type="entry name" value="HTH_XRE"/>
    <property type="match status" value="1"/>
</dbReference>
<dbReference type="GeneID" id="78487245"/>
<dbReference type="eggNOG" id="COG1396">
    <property type="taxonomic scope" value="Bacteria"/>
</dbReference>
<dbReference type="Proteomes" id="UP000032305">
    <property type="component" value="Unassembled WGS sequence"/>
</dbReference>
<dbReference type="SUPFAM" id="SSF47413">
    <property type="entry name" value="lambda repressor-like DNA-binding domains"/>
    <property type="match status" value="1"/>
</dbReference>
<evidence type="ECO:0000313" key="2">
    <source>
        <dbReference type="EMBL" id="GAM00354.1"/>
    </source>
</evidence>
<dbReference type="AlphaFoldDB" id="A0A0A1W642"/>
<dbReference type="InterPro" id="IPR001387">
    <property type="entry name" value="Cro/C1-type_HTH"/>
</dbReference>
<dbReference type="RefSeq" id="WP_042485091.1">
    <property type="nucleotide sequence ID" value="NZ_BBPI01000030.1"/>
</dbReference>
<protein>
    <submittedName>
        <fullName evidence="2">Putative Xre family DNA-binding protein</fullName>
    </submittedName>
</protein>
<accession>A0A0A1W642</accession>
<dbReference type="InterPro" id="IPR010982">
    <property type="entry name" value="Lambda_DNA-bd_dom_sf"/>
</dbReference>
<sequence length="82" mass="8728">MAHIARSPKQLGALIHNARTKRNLTQQALAALVGTGQKTISRIESGQTGTKLDTLFGILAALDLDMQIAPRSKGSADLSEIF</sequence>
<dbReference type="GO" id="GO:0003677">
    <property type="term" value="F:DNA binding"/>
    <property type="evidence" value="ECO:0007669"/>
    <property type="project" value="UniProtKB-KW"/>
</dbReference>
<evidence type="ECO:0000313" key="3">
    <source>
        <dbReference type="Proteomes" id="UP000032305"/>
    </source>
</evidence>
<organism evidence="2 3">
    <name type="scientific">Sphingomonas parapaucimobilis NBRC 15100</name>
    <dbReference type="NCBI Taxonomy" id="1219049"/>
    <lineage>
        <taxon>Bacteria</taxon>
        <taxon>Pseudomonadati</taxon>
        <taxon>Pseudomonadota</taxon>
        <taxon>Alphaproteobacteria</taxon>
        <taxon>Sphingomonadales</taxon>
        <taxon>Sphingomonadaceae</taxon>
        <taxon>Sphingomonas</taxon>
    </lineage>
</organism>
<dbReference type="Pfam" id="PF01381">
    <property type="entry name" value="HTH_3"/>
    <property type="match status" value="1"/>
</dbReference>
<dbReference type="EMBL" id="BBPI01000030">
    <property type="protein sequence ID" value="GAM00354.1"/>
    <property type="molecule type" value="Genomic_DNA"/>
</dbReference>
<dbReference type="OrthoDB" id="9154356at2"/>
<keyword evidence="2" id="KW-0238">DNA-binding</keyword>
<dbReference type="CDD" id="cd00093">
    <property type="entry name" value="HTH_XRE"/>
    <property type="match status" value="1"/>
</dbReference>
<feature type="domain" description="HTH cro/C1-type" evidence="1">
    <location>
        <begin position="15"/>
        <end position="69"/>
    </location>
</feature>
<dbReference type="Gene3D" id="1.10.260.40">
    <property type="entry name" value="lambda repressor-like DNA-binding domains"/>
    <property type="match status" value="1"/>
</dbReference>
<evidence type="ECO:0000259" key="1">
    <source>
        <dbReference type="PROSITE" id="PS50943"/>
    </source>
</evidence>